<sequence>MGPSPALELKYETFGKRWVGEQFKAARSSLRLSGLFDSFRPENAGRTLFGTGIRQFMVTGFPRNLLIQFNPPGILAFILSVLLVAETNQ</sequence>
<accession>A0AAV4NSX0</accession>
<reference evidence="2 3" key="1">
    <citation type="submission" date="2021-06" db="EMBL/GenBank/DDBJ databases">
        <title>Caerostris extrusa draft genome.</title>
        <authorList>
            <person name="Kono N."/>
            <person name="Arakawa K."/>
        </authorList>
    </citation>
    <scope>NUCLEOTIDE SEQUENCE [LARGE SCALE GENOMIC DNA]</scope>
</reference>
<dbReference type="AlphaFoldDB" id="A0AAV4NSX0"/>
<evidence type="ECO:0000256" key="1">
    <source>
        <dbReference type="SAM" id="Phobius"/>
    </source>
</evidence>
<comment type="caution">
    <text evidence="2">The sequence shown here is derived from an EMBL/GenBank/DDBJ whole genome shotgun (WGS) entry which is preliminary data.</text>
</comment>
<gene>
    <name evidence="2" type="ORF">CEXT_609871</name>
</gene>
<evidence type="ECO:0000313" key="3">
    <source>
        <dbReference type="Proteomes" id="UP001054945"/>
    </source>
</evidence>
<evidence type="ECO:0000313" key="2">
    <source>
        <dbReference type="EMBL" id="GIX87894.1"/>
    </source>
</evidence>
<feature type="transmembrane region" description="Helical" evidence="1">
    <location>
        <begin position="65"/>
        <end position="85"/>
    </location>
</feature>
<dbReference type="EMBL" id="BPLR01021275">
    <property type="protein sequence ID" value="GIX87894.1"/>
    <property type="molecule type" value="Genomic_DNA"/>
</dbReference>
<keyword evidence="1" id="KW-0812">Transmembrane</keyword>
<keyword evidence="1" id="KW-1133">Transmembrane helix</keyword>
<organism evidence="2 3">
    <name type="scientific">Caerostris extrusa</name>
    <name type="common">Bark spider</name>
    <name type="synonym">Caerostris bankana</name>
    <dbReference type="NCBI Taxonomy" id="172846"/>
    <lineage>
        <taxon>Eukaryota</taxon>
        <taxon>Metazoa</taxon>
        <taxon>Ecdysozoa</taxon>
        <taxon>Arthropoda</taxon>
        <taxon>Chelicerata</taxon>
        <taxon>Arachnida</taxon>
        <taxon>Araneae</taxon>
        <taxon>Araneomorphae</taxon>
        <taxon>Entelegynae</taxon>
        <taxon>Araneoidea</taxon>
        <taxon>Araneidae</taxon>
        <taxon>Caerostris</taxon>
    </lineage>
</organism>
<dbReference type="Proteomes" id="UP001054945">
    <property type="component" value="Unassembled WGS sequence"/>
</dbReference>
<proteinExistence type="predicted"/>
<keyword evidence="3" id="KW-1185">Reference proteome</keyword>
<name>A0AAV4NSX0_CAEEX</name>
<keyword evidence="1" id="KW-0472">Membrane</keyword>
<protein>
    <submittedName>
        <fullName evidence="2">Uncharacterized protein</fullName>
    </submittedName>
</protein>